<reference evidence="1" key="1">
    <citation type="submission" date="2022-04" db="EMBL/GenBank/DDBJ databases">
        <title>Genome of the entomopathogenic fungus Entomophthora muscae.</title>
        <authorList>
            <person name="Elya C."/>
            <person name="Lovett B.R."/>
            <person name="Lee E."/>
            <person name="Macias A.M."/>
            <person name="Hajek A.E."/>
            <person name="De Bivort B.L."/>
            <person name="Kasson M.T."/>
            <person name="De Fine Licht H.H."/>
            <person name="Stajich J.E."/>
        </authorList>
    </citation>
    <scope>NUCLEOTIDE SEQUENCE</scope>
    <source>
        <strain evidence="1">Berkeley</strain>
    </source>
</reference>
<sequence>MTETEGPACPDKLYGSFTNWLSKVWQYSLHSDIGNDDSSDFRDEKMMPVITVHPSFPRERVYPSVSATNSLSGASAKVLLKNSLKCYRKKPVNARPHSTATIRSLFSQLSTSTPSLASPSPGSQTATAKFVQLSEAGKPAEPYIQLDPLWDDFYIVESSMPVTGDLIST</sequence>
<dbReference type="Proteomes" id="UP001165960">
    <property type="component" value="Unassembled WGS sequence"/>
</dbReference>
<proteinExistence type="predicted"/>
<dbReference type="EMBL" id="QTSX02000749">
    <property type="protein sequence ID" value="KAJ9085710.1"/>
    <property type="molecule type" value="Genomic_DNA"/>
</dbReference>
<evidence type="ECO:0000313" key="1">
    <source>
        <dbReference type="EMBL" id="KAJ9085710.1"/>
    </source>
</evidence>
<keyword evidence="2" id="KW-1185">Reference proteome</keyword>
<evidence type="ECO:0000313" key="2">
    <source>
        <dbReference type="Proteomes" id="UP001165960"/>
    </source>
</evidence>
<accession>A0ACC2UG43</accession>
<protein>
    <submittedName>
        <fullName evidence="1">Uncharacterized protein</fullName>
    </submittedName>
</protein>
<name>A0ACC2UG43_9FUNG</name>
<comment type="caution">
    <text evidence="1">The sequence shown here is derived from an EMBL/GenBank/DDBJ whole genome shotgun (WGS) entry which is preliminary data.</text>
</comment>
<organism evidence="1 2">
    <name type="scientific">Entomophthora muscae</name>
    <dbReference type="NCBI Taxonomy" id="34485"/>
    <lineage>
        <taxon>Eukaryota</taxon>
        <taxon>Fungi</taxon>
        <taxon>Fungi incertae sedis</taxon>
        <taxon>Zoopagomycota</taxon>
        <taxon>Entomophthoromycotina</taxon>
        <taxon>Entomophthoromycetes</taxon>
        <taxon>Entomophthorales</taxon>
        <taxon>Entomophthoraceae</taxon>
        <taxon>Entomophthora</taxon>
    </lineage>
</organism>
<gene>
    <name evidence="1" type="ORF">DSO57_1011412</name>
</gene>